<dbReference type="RefSeq" id="WP_075518159.1">
    <property type="nucleotide sequence ID" value="NZ_FPLD01000051.1"/>
</dbReference>
<accession>A0A1K9ZE85</accession>
<evidence type="ECO:0000313" key="3">
    <source>
        <dbReference type="Proteomes" id="UP000183794"/>
    </source>
</evidence>
<reference evidence="2 3" key="1">
    <citation type="submission" date="2016-11" db="EMBL/GenBank/DDBJ databases">
        <authorList>
            <person name="Jaros S."/>
            <person name="Januszkiewicz K."/>
            <person name="Wedrychowicz H."/>
        </authorList>
    </citation>
    <scope>NUCLEOTIDE SEQUENCE [LARGE SCALE GENOMIC DNA]</scope>
    <source>
        <strain evidence="2">NVI 5450</strain>
    </source>
</reference>
<dbReference type="Proteomes" id="UP000183794">
    <property type="component" value="Unassembled WGS sequence"/>
</dbReference>
<evidence type="ECO:0000313" key="2">
    <source>
        <dbReference type="EMBL" id="SGY95138.1"/>
    </source>
</evidence>
<feature type="signal peptide" evidence="1">
    <location>
        <begin position="1"/>
        <end position="20"/>
    </location>
</feature>
<keyword evidence="1" id="KW-0732">Signal</keyword>
<name>A0A1K9ZE85_9GAMM</name>
<organism evidence="2 3">
    <name type="scientific">Moritella viscosa</name>
    <dbReference type="NCBI Taxonomy" id="80854"/>
    <lineage>
        <taxon>Bacteria</taxon>
        <taxon>Pseudomonadati</taxon>
        <taxon>Pseudomonadota</taxon>
        <taxon>Gammaproteobacteria</taxon>
        <taxon>Alteromonadales</taxon>
        <taxon>Moritellaceae</taxon>
        <taxon>Moritella</taxon>
    </lineage>
</organism>
<proteinExistence type="predicted"/>
<dbReference type="AlphaFoldDB" id="A0A1K9ZE85"/>
<protein>
    <submittedName>
        <fullName evidence="2">Nitrogen fixation protein fixG</fullName>
    </submittedName>
</protein>
<feature type="chain" id="PRO_5012566401" evidence="1">
    <location>
        <begin position="21"/>
        <end position="190"/>
    </location>
</feature>
<sequence>MKVKVITIALISALAGTVQAQGLDLSLYSDECVQDYSENIAIVGKSELNGKYLKKEGSEKLKYKSIYFKPDGNFGVIFNEGFGKTMLISAYDLENIDGSYRFYSEKDNASGRSGMMYQLKDEGNDEFTFSIFKRSGGIKVDGKRVSIFEKPKKLNKSKKEPIFEAVFKIDEDKSKGLYQIHTQFPKTCLK</sequence>
<gene>
    <name evidence="2" type="ORF">NVI5450_1673</name>
</gene>
<dbReference type="OrthoDB" id="9898966at2"/>
<dbReference type="EMBL" id="FPLD01000051">
    <property type="protein sequence ID" value="SGY95138.1"/>
    <property type="molecule type" value="Genomic_DNA"/>
</dbReference>
<evidence type="ECO:0000256" key="1">
    <source>
        <dbReference type="SAM" id="SignalP"/>
    </source>
</evidence>